<accession>A0ABP0N011</accession>
<reference evidence="1 2" key="1">
    <citation type="submission" date="2024-02" db="EMBL/GenBank/DDBJ databases">
        <authorList>
            <person name="Chen Y."/>
            <person name="Shah S."/>
            <person name="Dougan E. K."/>
            <person name="Thang M."/>
            <person name="Chan C."/>
        </authorList>
    </citation>
    <scope>NUCLEOTIDE SEQUENCE [LARGE SCALE GENOMIC DNA]</scope>
</reference>
<evidence type="ECO:0000313" key="1">
    <source>
        <dbReference type="EMBL" id="CAK9056314.1"/>
    </source>
</evidence>
<dbReference type="EMBL" id="CAXAMN010020591">
    <property type="protein sequence ID" value="CAK9056314.1"/>
    <property type="molecule type" value="Genomic_DNA"/>
</dbReference>
<sequence length="168" mass="18792">PKEPPCNATLQFRLHRFLVRTAWPRLVPHSAELLPTRRHCPCGTPRSTTRYHVAVEIVIRSHNGAIEIAVAYQVARQHGLFRLQRLGHWQLCRLRKTDPMDRGRLQYQKPMGSSSSAAKAAGVWQALQLSAPTPASLAALTKLFPGPVQPRDAELALYQALVAHQRGE</sequence>
<comment type="caution">
    <text evidence="1">The sequence shown here is derived from an EMBL/GenBank/DDBJ whole genome shotgun (WGS) entry which is preliminary data.</text>
</comment>
<organism evidence="1 2">
    <name type="scientific">Durusdinium trenchii</name>
    <dbReference type="NCBI Taxonomy" id="1381693"/>
    <lineage>
        <taxon>Eukaryota</taxon>
        <taxon>Sar</taxon>
        <taxon>Alveolata</taxon>
        <taxon>Dinophyceae</taxon>
        <taxon>Suessiales</taxon>
        <taxon>Symbiodiniaceae</taxon>
        <taxon>Durusdinium</taxon>
    </lineage>
</organism>
<proteinExistence type="predicted"/>
<keyword evidence="2" id="KW-1185">Reference proteome</keyword>
<name>A0ABP0N011_9DINO</name>
<gene>
    <name evidence="1" type="ORF">CCMP2556_LOCUS27915</name>
</gene>
<feature type="non-terminal residue" evidence="1">
    <location>
        <position position="1"/>
    </location>
</feature>
<protein>
    <submittedName>
        <fullName evidence="1">Uncharacterized protein</fullName>
    </submittedName>
</protein>
<evidence type="ECO:0000313" key="2">
    <source>
        <dbReference type="Proteomes" id="UP001642484"/>
    </source>
</evidence>
<dbReference type="Proteomes" id="UP001642484">
    <property type="component" value="Unassembled WGS sequence"/>
</dbReference>